<protein>
    <submittedName>
        <fullName evidence="3">Uncharacterized protein</fullName>
    </submittedName>
</protein>
<proteinExistence type="predicted"/>
<accession>A0AAD7YMT0</accession>
<dbReference type="Proteomes" id="UP001231518">
    <property type="component" value="Chromosome 12"/>
</dbReference>
<dbReference type="Proteomes" id="UP001231518">
    <property type="component" value="Chromosome 1"/>
</dbReference>
<keyword evidence="1" id="KW-0812">Transmembrane</keyword>
<dbReference type="AlphaFoldDB" id="A0AAD7YMT0"/>
<evidence type="ECO:0000313" key="3">
    <source>
        <dbReference type="EMBL" id="KAJ8721641.1"/>
    </source>
</evidence>
<dbReference type="EMBL" id="JARGEI010000013">
    <property type="protein sequence ID" value="KAJ8721641.1"/>
    <property type="molecule type" value="Genomic_DNA"/>
</dbReference>
<dbReference type="Proteomes" id="UP001231518">
    <property type="component" value="Chromosome 4"/>
</dbReference>
<keyword evidence="1" id="KW-0472">Membrane</keyword>
<dbReference type="EMBL" id="JARGEI010000020">
    <property type="protein sequence ID" value="KAJ8713376.1"/>
    <property type="molecule type" value="Genomic_DNA"/>
</dbReference>
<comment type="caution">
    <text evidence="3">The sequence shown here is derived from an EMBL/GenBank/DDBJ whole genome shotgun (WGS) entry which is preliminary data.</text>
</comment>
<name>A0AAD7YMT0_MYTSE</name>
<evidence type="ECO:0000313" key="4">
    <source>
        <dbReference type="EMBL" id="KAJ8736817.1"/>
    </source>
</evidence>
<organism evidence="3 5">
    <name type="scientific">Mythimna separata</name>
    <name type="common">Oriental armyworm</name>
    <name type="synonym">Pseudaletia separata</name>
    <dbReference type="NCBI Taxonomy" id="271217"/>
    <lineage>
        <taxon>Eukaryota</taxon>
        <taxon>Metazoa</taxon>
        <taxon>Ecdysozoa</taxon>
        <taxon>Arthropoda</taxon>
        <taxon>Hexapoda</taxon>
        <taxon>Insecta</taxon>
        <taxon>Pterygota</taxon>
        <taxon>Neoptera</taxon>
        <taxon>Endopterygota</taxon>
        <taxon>Lepidoptera</taxon>
        <taxon>Glossata</taxon>
        <taxon>Ditrysia</taxon>
        <taxon>Noctuoidea</taxon>
        <taxon>Noctuidae</taxon>
        <taxon>Noctuinae</taxon>
        <taxon>Hadenini</taxon>
        <taxon>Mythimna</taxon>
    </lineage>
</organism>
<gene>
    <name evidence="4" type="ORF">PYW07_000088</name>
    <name evidence="3" type="ORF">PYW07_002416</name>
    <name evidence="2" type="ORF">PYW07_013746</name>
</gene>
<keyword evidence="5" id="KW-1185">Reference proteome</keyword>
<evidence type="ECO:0000256" key="1">
    <source>
        <dbReference type="SAM" id="Phobius"/>
    </source>
</evidence>
<keyword evidence="1" id="KW-1133">Transmembrane helix</keyword>
<reference evidence="3" key="1">
    <citation type="submission" date="2023-03" db="EMBL/GenBank/DDBJ databases">
        <title>Chromosome-level genomes of two armyworms, Mythimna separata and Mythimna loreyi, provide insights into the biosynthesis and reception of sex pheromones.</title>
        <authorList>
            <person name="Zhao H."/>
        </authorList>
    </citation>
    <scope>NUCLEOTIDE SEQUENCE</scope>
    <source>
        <strain evidence="3">BeijingLab</strain>
        <tissue evidence="3">Pupa</tissue>
    </source>
</reference>
<sequence length="180" mass="20680">MKKLRDCTPIKILRIIYLGLCQSVLQYGISIWGGAGKSSFMEIERAQRAVLKVMLKKPFRFPTDELYETFPVLRVRQLFILSATLHAHKSVKNRPDYQTLLSKRNFHVPLPNANSLLARRCPYYSHILIYNNINKSCNIKGLSTQSCKLTTKKLLLSLTYSETEEIINSKHLSAYNTSTL</sequence>
<dbReference type="EMBL" id="JARGEI010000001">
    <property type="protein sequence ID" value="KAJ8736817.1"/>
    <property type="molecule type" value="Genomic_DNA"/>
</dbReference>
<feature type="transmembrane region" description="Helical" evidence="1">
    <location>
        <begin position="12"/>
        <end position="35"/>
    </location>
</feature>
<evidence type="ECO:0000313" key="5">
    <source>
        <dbReference type="Proteomes" id="UP001231518"/>
    </source>
</evidence>
<evidence type="ECO:0000313" key="2">
    <source>
        <dbReference type="EMBL" id="KAJ8713376.1"/>
    </source>
</evidence>